<dbReference type="GO" id="GO:0006826">
    <property type="term" value="P:iron ion transport"/>
    <property type="evidence" value="ECO:0007669"/>
    <property type="project" value="UniProtKB-KW"/>
</dbReference>
<dbReference type="AlphaFoldDB" id="A0AA42CGR4"/>
<evidence type="ECO:0000256" key="4">
    <source>
        <dbReference type="ARBA" id="ARBA00022496"/>
    </source>
</evidence>
<dbReference type="SMART" id="SM00382">
    <property type="entry name" value="AAA"/>
    <property type="match status" value="1"/>
</dbReference>
<evidence type="ECO:0000256" key="6">
    <source>
        <dbReference type="ARBA" id="ARBA00023065"/>
    </source>
</evidence>
<dbReference type="PANTHER" id="PTHR42771:SF2">
    <property type="entry name" value="IRON(3+)-HYDROXAMATE IMPORT ATP-BINDING PROTEIN FHUC"/>
    <property type="match status" value="1"/>
</dbReference>
<accession>A0AA42CGR4</accession>
<sequence>MLTLSALRRRPDHTPDAQSFPWSLPLVRDLDALEFIAPVTFLVGENGSGKSTLLEGIAAGMHAVAAGRRDLPRDPSLAAARAFAEGFLFVRRRHARTRLFLRAEDVFGFTQRIGADMHDLDADARDIAASIPEGYGRNLALGVVRGQRAAFARSYGENPDGQSHGETFLALLRRRLVPNGLYFLDEPETPLSPTRVLALMALVAELAGQGCQFVIATHSPILMALPGASILLAEGGRLRAAAWDDIEHVRVTRAFLANPAALLAKLLPS</sequence>
<evidence type="ECO:0000256" key="3">
    <source>
        <dbReference type="ARBA" id="ARBA00022475"/>
    </source>
</evidence>
<comment type="subcellular location">
    <subcellularLocation>
        <location evidence="1">Cell membrane</location>
        <topology evidence="1">Peripheral membrane protein</topology>
    </subcellularLocation>
</comment>
<keyword evidence="10" id="KW-1185">Reference proteome</keyword>
<dbReference type="InterPro" id="IPR027417">
    <property type="entry name" value="P-loop_NTPase"/>
</dbReference>
<dbReference type="Proteomes" id="UP001165679">
    <property type="component" value="Unassembled WGS sequence"/>
</dbReference>
<dbReference type="InterPro" id="IPR051535">
    <property type="entry name" value="Siderophore_ABC-ATPase"/>
</dbReference>
<dbReference type="GO" id="GO:0016887">
    <property type="term" value="F:ATP hydrolysis activity"/>
    <property type="evidence" value="ECO:0007669"/>
    <property type="project" value="InterPro"/>
</dbReference>
<organism evidence="9 10">
    <name type="scientific">Limobrevibacterium gyesilva</name>
    <dbReference type="NCBI Taxonomy" id="2991712"/>
    <lineage>
        <taxon>Bacteria</taxon>
        <taxon>Pseudomonadati</taxon>
        <taxon>Pseudomonadota</taxon>
        <taxon>Alphaproteobacteria</taxon>
        <taxon>Acetobacterales</taxon>
        <taxon>Acetobacteraceae</taxon>
        <taxon>Limobrevibacterium</taxon>
    </lineage>
</organism>
<keyword evidence="3" id="KW-1003">Cell membrane</keyword>
<feature type="domain" description="AAA+ ATPase" evidence="8">
    <location>
        <begin position="36"/>
        <end position="237"/>
    </location>
</feature>
<keyword evidence="6" id="KW-0406">Ion transport</keyword>
<dbReference type="Pfam" id="PF13476">
    <property type="entry name" value="AAA_23"/>
    <property type="match status" value="1"/>
</dbReference>
<reference evidence="9" key="1">
    <citation type="submission" date="2022-09" db="EMBL/GenBank/DDBJ databases">
        <title>Rhodovastum sp. nov. RN2-1 isolated from soil in Seongnam, South Korea.</title>
        <authorList>
            <person name="Le N.T."/>
        </authorList>
    </citation>
    <scope>NUCLEOTIDE SEQUENCE</scope>
    <source>
        <strain evidence="9">RN2-1</strain>
    </source>
</reference>
<dbReference type="InterPro" id="IPR038729">
    <property type="entry name" value="Rad50/SbcC_AAA"/>
</dbReference>
<dbReference type="Gene3D" id="3.40.50.300">
    <property type="entry name" value="P-loop containing nucleotide triphosphate hydrolases"/>
    <property type="match status" value="2"/>
</dbReference>
<keyword evidence="4" id="KW-0410">Iron transport</keyword>
<evidence type="ECO:0000259" key="8">
    <source>
        <dbReference type="SMART" id="SM00382"/>
    </source>
</evidence>
<dbReference type="RefSeq" id="WP_264712730.1">
    <property type="nucleotide sequence ID" value="NZ_JAPDNT010000002.1"/>
</dbReference>
<keyword evidence="2" id="KW-0813">Transport</keyword>
<evidence type="ECO:0000256" key="1">
    <source>
        <dbReference type="ARBA" id="ARBA00004202"/>
    </source>
</evidence>
<name>A0AA42CGR4_9PROT</name>
<protein>
    <submittedName>
        <fullName evidence="9">AAA family ATPase</fullName>
    </submittedName>
</protein>
<keyword evidence="5" id="KW-0408">Iron</keyword>
<dbReference type="GO" id="GO:0005524">
    <property type="term" value="F:ATP binding"/>
    <property type="evidence" value="ECO:0007669"/>
    <property type="project" value="InterPro"/>
</dbReference>
<dbReference type="SUPFAM" id="SSF52540">
    <property type="entry name" value="P-loop containing nucleoside triphosphate hydrolases"/>
    <property type="match status" value="1"/>
</dbReference>
<reference evidence="9" key="2">
    <citation type="submission" date="2022-10" db="EMBL/GenBank/DDBJ databases">
        <authorList>
            <person name="Trinh H.N."/>
        </authorList>
    </citation>
    <scope>NUCLEOTIDE SEQUENCE</scope>
    <source>
        <strain evidence="9">RN2-1</strain>
    </source>
</reference>
<proteinExistence type="predicted"/>
<gene>
    <name evidence="9" type="ORF">OL599_05915</name>
</gene>
<dbReference type="InterPro" id="IPR003959">
    <property type="entry name" value="ATPase_AAA_core"/>
</dbReference>
<evidence type="ECO:0000313" key="9">
    <source>
        <dbReference type="EMBL" id="MCW3474110.1"/>
    </source>
</evidence>
<dbReference type="EMBL" id="JAPDNT010000002">
    <property type="protein sequence ID" value="MCW3474110.1"/>
    <property type="molecule type" value="Genomic_DNA"/>
</dbReference>
<dbReference type="Pfam" id="PF13304">
    <property type="entry name" value="AAA_21"/>
    <property type="match status" value="1"/>
</dbReference>
<evidence type="ECO:0000256" key="2">
    <source>
        <dbReference type="ARBA" id="ARBA00022448"/>
    </source>
</evidence>
<evidence type="ECO:0000256" key="5">
    <source>
        <dbReference type="ARBA" id="ARBA00023004"/>
    </source>
</evidence>
<evidence type="ECO:0000313" key="10">
    <source>
        <dbReference type="Proteomes" id="UP001165679"/>
    </source>
</evidence>
<evidence type="ECO:0000256" key="7">
    <source>
        <dbReference type="ARBA" id="ARBA00023136"/>
    </source>
</evidence>
<dbReference type="InterPro" id="IPR003593">
    <property type="entry name" value="AAA+_ATPase"/>
</dbReference>
<comment type="caution">
    <text evidence="9">The sequence shown here is derived from an EMBL/GenBank/DDBJ whole genome shotgun (WGS) entry which is preliminary data.</text>
</comment>
<dbReference type="PANTHER" id="PTHR42771">
    <property type="entry name" value="IRON(3+)-HYDROXAMATE IMPORT ATP-BINDING PROTEIN FHUC"/>
    <property type="match status" value="1"/>
</dbReference>
<dbReference type="GO" id="GO:0006302">
    <property type="term" value="P:double-strand break repair"/>
    <property type="evidence" value="ECO:0007669"/>
    <property type="project" value="InterPro"/>
</dbReference>
<dbReference type="GO" id="GO:0005886">
    <property type="term" value="C:plasma membrane"/>
    <property type="evidence" value="ECO:0007669"/>
    <property type="project" value="UniProtKB-SubCell"/>
</dbReference>
<keyword evidence="7" id="KW-0472">Membrane</keyword>